<protein>
    <submittedName>
        <fullName evidence="2">GNAT family N-acetyltransferase</fullName>
    </submittedName>
</protein>
<gene>
    <name evidence="2" type="ORF">MUG84_03260</name>
</gene>
<dbReference type="PROSITE" id="PS51186">
    <property type="entry name" value="GNAT"/>
    <property type="match status" value="1"/>
</dbReference>
<accession>A0A9X1WKP9</accession>
<dbReference type="RefSeq" id="WP_244719801.1">
    <property type="nucleotide sequence ID" value="NZ_JALIRP010000001.1"/>
</dbReference>
<dbReference type="InterPro" id="IPR000182">
    <property type="entry name" value="GNAT_dom"/>
</dbReference>
<keyword evidence="3" id="KW-1185">Reference proteome</keyword>
<dbReference type="InterPro" id="IPR016181">
    <property type="entry name" value="Acyl_CoA_acyltransferase"/>
</dbReference>
<comment type="caution">
    <text evidence="2">The sequence shown here is derived from an EMBL/GenBank/DDBJ whole genome shotgun (WGS) entry which is preliminary data.</text>
</comment>
<dbReference type="GO" id="GO:1990189">
    <property type="term" value="F:protein N-terminal-serine acetyltransferase activity"/>
    <property type="evidence" value="ECO:0007669"/>
    <property type="project" value="TreeGrafter"/>
</dbReference>
<dbReference type="Pfam" id="PF13302">
    <property type="entry name" value="Acetyltransf_3"/>
    <property type="match status" value="1"/>
</dbReference>
<dbReference type="EMBL" id="JALIRP010000001">
    <property type="protein sequence ID" value="MCJ8010763.1"/>
    <property type="molecule type" value="Genomic_DNA"/>
</dbReference>
<dbReference type="PANTHER" id="PTHR43441:SF3">
    <property type="entry name" value="ACETYLTRANSFERASE"/>
    <property type="match status" value="1"/>
</dbReference>
<dbReference type="Proteomes" id="UP001139347">
    <property type="component" value="Unassembled WGS sequence"/>
</dbReference>
<dbReference type="SUPFAM" id="SSF55729">
    <property type="entry name" value="Acyl-CoA N-acyltransferases (Nat)"/>
    <property type="match status" value="1"/>
</dbReference>
<dbReference type="PANTHER" id="PTHR43441">
    <property type="entry name" value="RIBOSOMAL-PROTEIN-SERINE ACETYLTRANSFERASE"/>
    <property type="match status" value="1"/>
</dbReference>
<reference evidence="2" key="1">
    <citation type="submission" date="2022-04" db="EMBL/GenBank/DDBJ databases">
        <title>Paenibacillus mangrovi sp. nov., a novel endophytic bacterium isolated from bark of Kandelia candel.</title>
        <authorList>
            <person name="Tuo L."/>
        </authorList>
    </citation>
    <scope>NUCLEOTIDE SEQUENCE</scope>
    <source>
        <strain evidence="2">KQZ6P-2</strain>
    </source>
</reference>
<proteinExistence type="predicted"/>
<feature type="domain" description="N-acetyltransferase" evidence="1">
    <location>
        <begin position="17"/>
        <end position="186"/>
    </location>
</feature>
<dbReference type="GO" id="GO:0008999">
    <property type="term" value="F:protein-N-terminal-alanine acetyltransferase activity"/>
    <property type="evidence" value="ECO:0007669"/>
    <property type="project" value="TreeGrafter"/>
</dbReference>
<evidence type="ECO:0000259" key="1">
    <source>
        <dbReference type="PROSITE" id="PS51186"/>
    </source>
</evidence>
<dbReference type="InterPro" id="IPR051908">
    <property type="entry name" value="Ribosomal_N-acetyltransferase"/>
</dbReference>
<organism evidence="2 3">
    <name type="scientific">Paenibacillus mangrovi</name>
    <dbReference type="NCBI Taxonomy" id="2931978"/>
    <lineage>
        <taxon>Bacteria</taxon>
        <taxon>Bacillati</taxon>
        <taxon>Bacillota</taxon>
        <taxon>Bacilli</taxon>
        <taxon>Bacillales</taxon>
        <taxon>Paenibacillaceae</taxon>
        <taxon>Paenibacillus</taxon>
    </lineage>
</organism>
<evidence type="ECO:0000313" key="3">
    <source>
        <dbReference type="Proteomes" id="UP001139347"/>
    </source>
</evidence>
<dbReference type="AlphaFoldDB" id="A0A9X1WKP9"/>
<dbReference type="GO" id="GO:0005737">
    <property type="term" value="C:cytoplasm"/>
    <property type="evidence" value="ECO:0007669"/>
    <property type="project" value="TreeGrafter"/>
</dbReference>
<dbReference type="Gene3D" id="3.40.630.30">
    <property type="match status" value="1"/>
</dbReference>
<name>A0A9X1WKP9_9BACL</name>
<evidence type="ECO:0000313" key="2">
    <source>
        <dbReference type="EMBL" id="MCJ8010763.1"/>
    </source>
</evidence>
<sequence>MNPILLDFPSQFFTERLLIRSPLPGDGKVVYESIMASINELRRWLPFAQKEQSEQIIEANLREAHLRFLKREDLRFLVFHKETNQYIGSSGLHNPNWNIPKFEIGYWIDSRHSGQGYMTEAVQGISDFAFYVLKARRVEIRCDTLNDKSRSIPERLGFTLEGTLRNEDTSVDGSTLRDTYIFAKIDVNSL</sequence>